<dbReference type="HOGENOM" id="CLU_2449353_0_0_9"/>
<accession>R0ARB4</accession>
<proteinExistence type="predicted"/>
<gene>
    <name evidence="1" type="ORF">HMPREF1097_03994</name>
</gene>
<reference evidence="1 2" key="1">
    <citation type="submission" date="2013-01" db="EMBL/GenBank/DDBJ databases">
        <title>The Genome Sequence of Clostridium bolteae 90B8.</title>
        <authorList>
            <consortium name="The Broad Institute Genome Sequencing Platform"/>
            <person name="Earl A."/>
            <person name="Ward D."/>
            <person name="Feldgarden M."/>
            <person name="Gevers D."/>
            <person name="Courvalin P."/>
            <person name="Lambert T."/>
            <person name="Walker B."/>
            <person name="Young S.K."/>
            <person name="Zeng Q."/>
            <person name="Gargeya S."/>
            <person name="Fitzgerald M."/>
            <person name="Haas B."/>
            <person name="Abouelleil A."/>
            <person name="Alvarado L."/>
            <person name="Arachchi H.M."/>
            <person name="Berlin A.M."/>
            <person name="Chapman S.B."/>
            <person name="Dewar J."/>
            <person name="Goldberg J."/>
            <person name="Griggs A."/>
            <person name="Gujja S."/>
            <person name="Hansen M."/>
            <person name="Howarth C."/>
            <person name="Imamovic A."/>
            <person name="Larimer J."/>
            <person name="McCowan C."/>
            <person name="Murphy C."/>
            <person name="Neiman D."/>
            <person name="Pearson M."/>
            <person name="Priest M."/>
            <person name="Roberts A."/>
            <person name="Saif S."/>
            <person name="Shea T."/>
            <person name="Sisk P."/>
            <person name="Sykes S."/>
            <person name="Wortman J."/>
            <person name="Nusbaum C."/>
            <person name="Birren B."/>
        </authorList>
    </citation>
    <scope>NUCLEOTIDE SEQUENCE [LARGE SCALE GENOMIC DNA]</scope>
    <source>
        <strain evidence="1 2">90B8</strain>
    </source>
</reference>
<dbReference type="AlphaFoldDB" id="R0ARB4"/>
<dbReference type="PATRIC" id="fig|997897.5.peg.4202"/>
<organism evidence="1 2">
    <name type="scientific">Enterocloster bolteae 90B8</name>
    <dbReference type="NCBI Taxonomy" id="997897"/>
    <lineage>
        <taxon>Bacteria</taxon>
        <taxon>Bacillati</taxon>
        <taxon>Bacillota</taxon>
        <taxon>Clostridia</taxon>
        <taxon>Lachnospirales</taxon>
        <taxon>Lachnospiraceae</taxon>
        <taxon>Enterocloster</taxon>
    </lineage>
</organism>
<evidence type="ECO:0000313" key="2">
    <source>
        <dbReference type="Proteomes" id="UP000013041"/>
    </source>
</evidence>
<dbReference type="Proteomes" id="UP000013041">
    <property type="component" value="Unassembled WGS sequence"/>
</dbReference>
<dbReference type="RefSeq" id="WP_002573222.1">
    <property type="nucleotide sequence ID" value="NZ_KB851156.1"/>
</dbReference>
<dbReference type="EMBL" id="AGYG01000028">
    <property type="protein sequence ID" value="ENZ34607.1"/>
    <property type="molecule type" value="Genomic_DNA"/>
</dbReference>
<evidence type="ECO:0000313" key="1">
    <source>
        <dbReference type="EMBL" id="ENZ34607.1"/>
    </source>
</evidence>
<comment type="caution">
    <text evidence="1">The sequence shown here is derived from an EMBL/GenBank/DDBJ whole genome shotgun (WGS) entry which is preliminary data.</text>
</comment>
<name>R0ARB4_9FIRM</name>
<sequence length="89" mass="10425">MVIESKRYKETVGEIVDRRAEEAKEEKIMLEKINNSRRILTESLQKYADSSMTSDDLLQDLIKVLDKYGIRDSTRLREALECLYILLTV</sequence>
<protein>
    <submittedName>
        <fullName evidence="1">Uncharacterized protein</fullName>
    </submittedName>
</protein>